<keyword evidence="1" id="KW-0472">Membrane</keyword>
<accession>A0A8S5QA57</accession>
<keyword evidence="1" id="KW-1133">Transmembrane helix</keyword>
<dbReference type="EMBL" id="BK015619">
    <property type="protein sequence ID" value="DAE16262.1"/>
    <property type="molecule type" value="Genomic_DNA"/>
</dbReference>
<feature type="transmembrane region" description="Helical" evidence="1">
    <location>
        <begin position="22"/>
        <end position="40"/>
    </location>
</feature>
<proteinExistence type="predicted"/>
<sequence>MLAIYIVCTIIIDSNKGKGDKLFEAFLVTVLANVISHFIIQSLQRKRTSQRPGKHFKKS</sequence>
<reference evidence="2" key="1">
    <citation type="journal article" date="2021" name="Proc. Natl. Acad. Sci. U.S.A.">
        <title>A Catalog of Tens of Thousands of Viruses from Human Metagenomes Reveals Hidden Associations with Chronic Diseases.</title>
        <authorList>
            <person name="Tisza M.J."/>
            <person name="Buck C.B."/>
        </authorList>
    </citation>
    <scope>NUCLEOTIDE SEQUENCE</scope>
    <source>
        <strain evidence="2">CtlQ13</strain>
    </source>
</reference>
<keyword evidence="1" id="KW-0812">Transmembrane</keyword>
<evidence type="ECO:0000256" key="1">
    <source>
        <dbReference type="SAM" id="Phobius"/>
    </source>
</evidence>
<protein>
    <submittedName>
        <fullName evidence="2">Uncharacterized protein</fullName>
    </submittedName>
</protein>
<evidence type="ECO:0000313" key="2">
    <source>
        <dbReference type="EMBL" id="DAE16262.1"/>
    </source>
</evidence>
<name>A0A8S5QA57_9CAUD</name>
<organism evidence="2">
    <name type="scientific">Siphoviridae sp. ctlQ13</name>
    <dbReference type="NCBI Taxonomy" id="2825648"/>
    <lineage>
        <taxon>Viruses</taxon>
        <taxon>Duplodnaviria</taxon>
        <taxon>Heunggongvirae</taxon>
        <taxon>Uroviricota</taxon>
        <taxon>Caudoviricetes</taxon>
    </lineage>
</organism>